<keyword evidence="3" id="KW-0539">Nucleus</keyword>
<proteinExistence type="predicted"/>
<dbReference type="GO" id="GO:0005634">
    <property type="term" value="C:nucleus"/>
    <property type="evidence" value="ECO:0007669"/>
    <property type="project" value="UniProtKB-SubCell"/>
</dbReference>
<reference evidence="4" key="1">
    <citation type="thesis" date="2020" institute="ProQuest LLC" country="789 East Eisenhower Parkway, Ann Arbor, MI, USA">
        <title>Comparative Genomics and Chromosome Evolution.</title>
        <authorList>
            <person name="Mudd A.B."/>
        </authorList>
    </citation>
    <scope>NUCLEOTIDE SEQUENCE</scope>
    <source>
        <strain evidence="4">237g6f4</strain>
        <tissue evidence="4">Blood</tissue>
    </source>
</reference>
<keyword evidence="2" id="KW-0175">Coiled coil</keyword>
<dbReference type="EMBL" id="WNYA01000004">
    <property type="protein sequence ID" value="KAG8577625.1"/>
    <property type="molecule type" value="Genomic_DNA"/>
</dbReference>
<sequence>MPSCQTMTYELHHASLENIPINTSSVSKMSLEVPLVSLGDIVSENLHRFHVNNFIDRPQTSDKSLVFSTITQTIEQLGSAEESVIAIIVPEDVARQQTILTSQTIFQDQQFTEEEDISSNESDRAEEILEMEHSYCRHDIDRMHLCETIAKLQSQVALLEEQEGIILARLRSLEEIFGQLKQDNVLSEEKIKIIEDCQSNLDFAVVQ</sequence>
<evidence type="ECO:0000256" key="1">
    <source>
        <dbReference type="ARBA" id="ARBA00004123"/>
    </source>
</evidence>
<evidence type="ECO:0000313" key="4">
    <source>
        <dbReference type="EMBL" id="KAG8577625.1"/>
    </source>
</evidence>
<accession>A0AAV7BY31</accession>
<evidence type="ECO:0000256" key="2">
    <source>
        <dbReference type="ARBA" id="ARBA00023054"/>
    </source>
</evidence>
<name>A0AAV7BY31_ENGPU</name>
<evidence type="ECO:0000313" key="5">
    <source>
        <dbReference type="Proteomes" id="UP000824782"/>
    </source>
</evidence>
<protein>
    <submittedName>
        <fullName evidence="4">Uncharacterized protein</fullName>
    </submittedName>
</protein>
<organism evidence="4 5">
    <name type="scientific">Engystomops pustulosus</name>
    <name type="common">Tungara frog</name>
    <name type="synonym">Physalaemus pustulosus</name>
    <dbReference type="NCBI Taxonomy" id="76066"/>
    <lineage>
        <taxon>Eukaryota</taxon>
        <taxon>Metazoa</taxon>
        <taxon>Chordata</taxon>
        <taxon>Craniata</taxon>
        <taxon>Vertebrata</taxon>
        <taxon>Euteleostomi</taxon>
        <taxon>Amphibia</taxon>
        <taxon>Batrachia</taxon>
        <taxon>Anura</taxon>
        <taxon>Neobatrachia</taxon>
        <taxon>Hyloidea</taxon>
        <taxon>Leptodactylidae</taxon>
        <taxon>Leiuperinae</taxon>
        <taxon>Engystomops</taxon>
    </lineage>
</organism>
<dbReference type="AlphaFoldDB" id="A0AAV7BY31"/>
<comment type="subcellular location">
    <subcellularLocation>
        <location evidence="1">Nucleus</location>
    </subcellularLocation>
</comment>
<dbReference type="PANTHER" id="PTHR46927:SF1">
    <property type="entry name" value="THAP DOMAIN-CONTAINING PROTEIN 5"/>
    <property type="match status" value="1"/>
</dbReference>
<evidence type="ECO:0000256" key="3">
    <source>
        <dbReference type="ARBA" id="ARBA00023242"/>
    </source>
</evidence>
<dbReference type="Proteomes" id="UP000824782">
    <property type="component" value="Unassembled WGS sequence"/>
</dbReference>
<comment type="caution">
    <text evidence="4">The sequence shown here is derived from an EMBL/GenBank/DDBJ whole genome shotgun (WGS) entry which is preliminary data.</text>
</comment>
<gene>
    <name evidence="4" type="ORF">GDO81_010241</name>
</gene>
<dbReference type="PANTHER" id="PTHR46927">
    <property type="entry name" value="AGAP005574-PA"/>
    <property type="match status" value="1"/>
</dbReference>
<dbReference type="InterPro" id="IPR052224">
    <property type="entry name" value="THAP_domain_protein"/>
</dbReference>
<keyword evidence="5" id="KW-1185">Reference proteome</keyword>